<accession>A0A2T0NAS5</accession>
<dbReference type="Pfam" id="PF00932">
    <property type="entry name" value="LTD"/>
    <property type="match status" value="1"/>
</dbReference>
<dbReference type="InterPro" id="IPR036415">
    <property type="entry name" value="Lamin_tail_dom_sf"/>
</dbReference>
<organism evidence="3 4">
    <name type="scientific">Nonomuraea fuscirosea</name>
    <dbReference type="NCBI Taxonomy" id="1291556"/>
    <lineage>
        <taxon>Bacteria</taxon>
        <taxon>Bacillati</taxon>
        <taxon>Actinomycetota</taxon>
        <taxon>Actinomycetes</taxon>
        <taxon>Streptosporangiales</taxon>
        <taxon>Streptosporangiaceae</taxon>
        <taxon>Nonomuraea</taxon>
    </lineage>
</organism>
<dbReference type="PROSITE" id="PS51841">
    <property type="entry name" value="LTD"/>
    <property type="match status" value="1"/>
</dbReference>
<dbReference type="Proteomes" id="UP000238312">
    <property type="component" value="Unassembled WGS sequence"/>
</dbReference>
<evidence type="ECO:0000313" key="3">
    <source>
        <dbReference type="EMBL" id="PRX70122.1"/>
    </source>
</evidence>
<comment type="caution">
    <text evidence="3">The sequence shown here is derived from an EMBL/GenBank/DDBJ whole genome shotgun (WGS) entry which is preliminary data.</text>
</comment>
<dbReference type="RefSeq" id="WP_106234113.1">
    <property type="nucleotide sequence ID" value="NZ_JBFAIB010000002.1"/>
</dbReference>
<feature type="chain" id="PRO_5015609850" evidence="1">
    <location>
        <begin position="26"/>
        <end position="154"/>
    </location>
</feature>
<dbReference type="Gene3D" id="2.60.40.1260">
    <property type="entry name" value="Lamin Tail domain"/>
    <property type="match status" value="1"/>
</dbReference>
<dbReference type="AlphaFoldDB" id="A0A2T0NAS5"/>
<keyword evidence="4" id="KW-1185">Reference proteome</keyword>
<dbReference type="OrthoDB" id="3828227at2"/>
<feature type="signal peptide" evidence="1">
    <location>
        <begin position="1"/>
        <end position="25"/>
    </location>
</feature>
<name>A0A2T0NAS5_9ACTN</name>
<keyword evidence="1" id="KW-0732">Signal</keyword>
<reference evidence="3 4" key="1">
    <citation type="submission" date="2018-03" db="EMBL/GenBank/DDBJ databases">
        <title>Genomic Encyclopedia of Type Strains, Phase III (KMG-III): the genomes of soil and plant-associated and newly described type strains.</title>
        <authorList>
            <person name="Whitman W."/>
        </authorList>
    </citation>
    <scope>NUCLEOTIDE SEQUENCE [LARGE SCALE GENOMIC DNA]</scope>
    <source>
        <strain evidence="3 4">CGMCC 4.7104</strain>
    </source>
</reference>
<sequence length="154" mass="16514">MVRLVPTAVATLVAMATLGAAPAQAAAPRLKIAEIFYDSPGADSRSTGSLNAEYVTLLNTTKRTLKLKGWSVRDKTGSTYTFMAGVVLKARKRITLRSGRGTDGSGPGGRIVHWNRDRYVWNNDQDTAYVRDPKGRLVDSCSYKASTGSASVGC</sequence>
<dbReference type="SUPFAM" id="SSF74853">
    <property type="entry name" value="Lamin A/C globular tail domain"/>
    <property type="match status" value="1"/>
</dbReference>
<gene>
    <name evidence="3" type="ORF">B0I32_101209</name>
</gene>
<feature type="domain" description="LTD" evidence="2">
    <location>
        <begin position="17"/>
        <end position="145"/>
    </location>
</feature>
<dbReference type="InterPro" id="IPR001322">
    <property type="entry name" value="Lamin_tail_dom"/>
</dbReference>
<evidence type="ECO:0000259" key="2">
    <source>
        <dbReference type="PROSITE" id="PS51841"/>
    </source>
</evidence>
<proteinExistence type="predicted"/>
<evidence type="ECO:0000313" key="4">
    <source>
        <dbReference type="Proteomes" id="UP000238312"/>
    </source>
</evidence>
<dbReference type="EMBL" id="PVNG01000001">
    <property type="protein sequence ID" value="PRX70122.1"/>
    <property type="molecule type" value="Genomic_DNA"/>
</dbReference>
<evidence type="ECO:0000256" key="1">
    <source>
        <dbReference type="SAM" id="SignalP"/>
    </source>
</evidence>
<protein>
    <submittedName>
        <fullName evidence="3">Lamin tail-like protein</fullName>
    </submittedName>
</protein>